<protein>
    <recommendedName>
        <fullName evidence="2">DUF2867 domain-containing protein</fullName>
    </recommendedName>
</protein>
<gene>
    <name evidence="1" type="ORF">HZU44_18960</name>
</gene>
<evidence type="ECO:0000313" key="1">
    <source>
        <dbReference type="EMBL" id="QLJ96956.1"/>
    </source>
</evidence>
<accession>A0A7D5YDJ7</accession>
<dbReference type="SUPFAM" id="SSF55961">
    <property type="entry name" value="Bet v1-like"/>
    <property type="match status" value="1"/>
</dbReference>
<dbReference type="AlphaFoldDB" id="A0A7D5YDJ7"/>
<name>A0A7D5YDJ7_9ACTN</name>
<proteinExistence type="predicted"/>
<organism evidence="1">
    <name type="scientific">Micromonospora carbonacea</name>
    <dbReference type="NCBI Taxonomy" id="47853"/>
    <lineage>
        <taxon>Bacteria</taxon>
        <taxon>Bacillati</taxon>
        <taxon>Actinomycetota</taxon>
        <taxon>Actinomycetes</taxon>
        <taxon>Micromonosporales</taxon>
        <taxon>Micromonosporaceae</taxon>
        <taxon>Micromonospora</taxon>
    </lineage>
</organism>
<dbReference type="EMBL" id="CP058905">
    <property type="protein sequence ID" value="QLJ96956.1"/>
    <property type="molecule type" value="Genomic_DNA"/>
</dbReference>
<sequence length="151" mass="16408">MTAPEPDDLPFVDEHQMPVAAPPAVVWPALTRQVTGPRFAASETFARLLAAEPARSSRTPVVTGATLVGFRVADAQAERLLRLTGRHRFSRYELRLALAEVDDGTVVSARTYAAFRGLHGAAYRMLVIGSGAHVIAVRRLLHAVRKDAEGR</sequence>
<evidence type="ECO:0008006" key="2">
    <source>
        <dbReference type="Google" id="ProtNLM"/>
    </source>
</evidence>
<reference evidence="1" key="1">
    <citation type="submission" date="2020-08" db="EMBL/GenBank/DDBJ databases">
        <title>A bifunctional nitrone conjugated secondary metabolite targeting the ribosome.</title>
        <authorList>
            <person name="Limbrick E.M."/>
            <person name="Graf M."/>
            <person name="Derewacz D.K."/>
            <person name="Nguyen F."/>
            <person name="Spraggins J.M."/>
            <person name="Wieland M."/>
            <person name="Ynigez-Gutierrez A.E."/>
            <person name="Reisman B.J."/>
            <person name="Zinshteyn B."/>
            <person name="McCulloch K."/>
            <person name="Iverson T.M."/>
            <person name="Green R."/>
            <person name="Wilson D.N."/>
            <person name="Bachmann B.O."/>
        </authorList>
    </citation>
    <scope>NUCLEOTIDE SEQUENCE</scope>
    <source>
        <strain evidence="1">Africana</strain>
    </source>
</reference>